<name>A0A506UC18_9HYPH</name>
<evidence type="ECO:0000259" key="1">
    <source>
        <dbReference type="PROSITE" id="PS50943"/>
    </source>
</evidence>
<dbReference type="SUPFAM" id="SSF47413">
    <property type="entry name" value="lambda repressor-like DNA-binding domains"/>
    <property type="match status" value="1"/>
</dbReference>
<dbReference type="RefSeq" id="WP_141148240.1">
    <property type="nucleotide sequence ID" value="NZ_VHLG01000003.1"/>
</dbReference>
<gene>
    <name evidence="2" type="ORF">FJU08_06845</name>
</gene>
<dbReference type="InterPro" id="IPR010982">
    <property type="entry name" value="Lambda_DNA-bd_dom_sf"/>
</dbReference>
<dbReference type="OrthoDB" id="3480230at2"/>
<protein>
    <submittedName>
        <fullName evidence="2">Helix-turn-helix transcriptional regulator</fullName>
    </submittedName>
</protein>
<accession>A0A506UC18</accession>
<feature type="domain" description="HTH cro/C1-type" evidence="1">
    <location>
        <begin position="12"/>
        <end position="60"/>
    </location>
</feature>
<evidence type="ECO:0000313" key="2">
    <source>
        <dbReference type="EMBL" id="TPW31470.1"/>
    </source>
</evidence>
<dbReference type="CDD" id="cd00093">
    <property type="entry name" value="HTH_XRE"/>
    <property type="match status" value="1"/>
</dbReference>
<dbReference type="GO" id="GO:0003677">
    <property type="term" value="F:DNA binding"/>
    <property type="evidence" value="ECO:0007669"/>
    <property type="project" value="InterPro"/>
</dbReference>
<dbReference type="InterPro" id="IPR001387">
    <property type="entry name" value="Cro/C1-type_HTH"/>
</dbReference>
<dbReference type="Proteomes" id="UP000318801">
    <property type="component" value="Unassembled WGS sequence"/>
</dbReference>
<reference evidence="2 3" key="1">
    <citation type="submission" date="2019-06" db="EMBL/GenBank/DDBJ databases">
        <authorList>
            <person name="Li M."/>
        </authorList>
    </citation>
    <scope>NUCLEOTIDE SEQUENCE [LARGE SCALE GENOMIC DNA]</scope>
    <source>
        <strain evidence="2 3">BGMRC2036</strain>
    </source>
</reference>
<keyword evidence="3" id="KW-1185">Reference proteome</keyword>
<dbReference type="Pfam" id="PF01381">
    <property type="entry name" value="HTH_3"/>
    <property type="match status" value="1"/>
</dbReference>
<comment type="caution">
    <text evidence="2">The sequence shown here is derived from an EMBL/GenBank/DDBJ whole genome shotgun (WGS) entry which is preliminary data.</text>
</comment>
<dbReference type="AlphaFoldDB" id="A0A506UC18"/>
<sequence length="193" mass="21003">MNKSYFESRIAAKGFTMRGLARQMGIASSQLSRTFSGHRRMKIEEAVELSVLLGVTVDEIIAESGINAPPPRQRTSPVIGYLTPKMTVLPAKQGERVQTLDGLPDGIEAIIAQVAGSSVSYMDGWAFFVTGKAPPEGALDALALVQADDGSQMLGIVRYGKQRGVFRVTLLDGREREGLVLSWARRVQVTRHC</sequence>
<dbReference type="PROSITE" id="PS50943">
    <property type="entry name" value="HTH_CROC1"/>
    <property type="match status" value="1"/>
</dbReference>
<dbReference type="EMBL" id="VHLG01000003">
    <property type="protein sequence ID" value="TPW31470.1"/>
    <property type="molecule type" value="Genomic_DNA"/>
</dbReference>
<evidence type="ECO:0000313" key="3">
    <source>
        <dbReference type="Proteomes" id="UP000318801"/>
    </source>
</evidence>
<dbReference type="Gene3D" id="1.10.260.40">
    <property type="entry name" value="lambda repressor-like DNA-binding domains"/>
    <property type="match status" value="1"/>
</dbReference>
<proteinExistence type="predicted"/>
<organism evidence="2 3">
    <name type="scientific">Martelella alba</name>
    <dbReference type="NCBI Taxonomy" id="2590451"/>
    <lineage>
        <taxon>Bacteria</taxon>
        <taxon>Pseudomonadati</taxon>
        <taxon>Pseudomonadota</taxon>
        <taxon>Alphaproteobacteria</taxon>
        <taxon>Hyphomicrobiales</taxon>
        <taxon>Aurantimonadaceae</taxon>
        <taxon>Martelella</taxon>
    </lineage>
</organism>
<dbReference type="SMART" id="SM00530">
    <property type="entry name" value="HTH_XRE"/>
    <property type="match status" value="1"/>
</dbReference>